<dbReference type="Proteomes" id="UP001367508">
    <property type="component" value="Unassembled WGS sequence"/>
</dbReference>
<evidence type="ECO:0000256" key="4">
    <source>
        <dbReference type="ARBA" id="ARBA00022807"/>
    </source>
</evidence>
<dbReference type="GO" id="GO:0006508">
    <property type="term" value="P:proteolysis"/>
    <property type="evidence" value="ECO:0007669"/>
    <property type="project" value="UniProtKB-KW"/>
</dbReference>
<dbReference type="Gene3D" id="3.90.70.10">
    <property type="entry name" value="Cysteine proteinases"/>
    <property type="match status" value="1"/>
</dbReference>
<evidence type="ECO:0000256" key="1">
    <source>
        <dbReference type="ARBA" id="ARBA00008455"/>
    </source>
</evidence>
<sequence>MAEITNTEKNGKSVLAFTKPMLSLWSAKTPKSTHTISDNKFADLTNGEFISTYVGFGNRLLSHTGFSFIWSFNMANHPIEQLDHIDLGARTTLFRRCFSGIYGKQLNHGVTIVGYGEVNGDKYWIVKISWGADWGESGYVRMKRDTIGKADTCGIAKKASYPLRPKCYIEYLSQLPSTNTGKAIFSLTLFGTELLYACCQQCHHVPSFLVLRVDTISSPLASLYPLPQSLPESACCTINNAVTLNQEYILPCPFIPLRTLTASTN</sequence>
<organism evidence="6 7">
    <name type="scientific">Canavalia gladiata</name>
    <name type="common">Sword bean</name>
    <name type="synonym">Dolichos gladiatus</name>
    <dbReference type="NCBI Taxonomy" id="3824"/>
    <lineage>
        <taxon>Eukaryota</taxon>
        <taxon>Viridiplantae</taxon>
        <taxon>Streptophyta</taxon>
        <taxon>Embryophyta</taxon>
        <taxon>Tracheophyta</taxon>
        <taxon>Spermatophyta</taxon>
        <taxon>Magnoliopsida</taxon>
        <taxon>eudicotyledons</taxon>
        <taxon>Gunneridae</taxon>
        <taxon>Pentapetalae</taxon>
        <taxon>rosids</taxon>
        <taxon>fabids</taxon>
        <taxon>Fabales</taxon>
        <taxon>Fabaceae</taxon>
        <taxon>Papilionoideae</taxon>
        <taxon>50 kb inversion clade</taxon>
        <taxon>NPAAA clade</taxon>
        <taxon>indigoferoid/millettioid clade</taxon>
        <taxon>Phaseoleae</taxon>
        <taxon>Canavalia</taxon>
    </lineage>
</organism>
<dbReference type="GO" id="GO:0008234">
    <property type="term" value="F:cysteine-type peptidase activity"/>
    <property type="evidence" value="ECO:0007669"/>
    <property type="project" value="UniProtKB-KW"/>
</dbReference>
<dbReference type="PROSITE" id="PS00639">
    <property type="entry name" value="THIOL_PROTEASE_HIS"/>
    <property type="match status" value="1"/>
</dbReference>
<dbReference type="PANTHER" id="PTHR12411">
    <property type="entry name" value="CYSTEINE PROTEASE FAMILY C1-RELATED"/>
    <property type="match status" value="1"/>
</dbReference>
<keyword evidence="2" id="KW-0645">Protease</keyword>
<dbReference type="EMBL" id="JAYMYQ010000009">
    <property type="protein sequence ID" value="KAK7312850.1"/>
    <property type="molecule type" value="Genomic_DNA"/>
</dbReference>
<evidence type="ECO:0000256" key="3">
    <source>
        <dbReference type="ARBA" id="ARBA00022801"/>
    </source>
</evidence>
<keyword evidence="3" id="KW-0378">Hydrolase</keyword>
<dbReference type="InterPro" id="IPR038765">
    <property type="entry name" value="Papain-like_cys_pep_sf"/>
</dbReference>
<dbReference type="SUPFAM" id="SSF54001">
    <property type="entry name" value="Cysteine proteinases"/>
    <property type="match status" value="1"/>
</dbReference>
<feature type="domain" description="Peptidase C1A papain C-terminal" evidence="5">
    <location>
        <begin position="22"/>
        <end position="163"/>
    </location>
</feature>
<dbReference type="InterPro" id="IPR000668">
    <property type="entry name" value="Peptidase_C1A_C"/>
</dbReference>
<dbReference type="InterPro" id="IPR013128">
    <property type="entry name" value="Peptidase_C1A"/>
</dbReference>
<evidence type="ECO:0000313" key="6">
    <source>
        <dbReference type="EMBL" id="KAK7312850.1"/>
    </source>
</evidence>
<comment type="caution">
    <text evidence="6">The sequence shown here is derived from an EMBL/GenBank/DDBJ whole genome shotgun (WGS) entry which is preliminary data.</text>
</comment>
<dbReference type="Pfam" id="PF00112">
    <property type="entry name" value="Peptidase_C1"/>
    <property type="match status" value="1"/>
</dbReference>
<name>A0AAN9K7T8_CANGL</name>
<keyword evidence="7" id="KW-1185">Reference proteome</keyword>
<evidence type="ECO:0000259" key="5">
    <source>
        <dbReference type="SMART" id="SM00645"/>
    </source>
</evidence>
<dbReference type="InterPro" id="IPR025660">
    <property type="entry name" value="Pept_his_AS"/>
</dbReference>
<evidence type="ECO:0000313" key="7">
    <source>
        <dbReference type="Proteomes" id="UP001367508"/>
    </source>
</evidence>
<accession>A0AAN9K7T8</accession>
<proteinExistence type="inferred from homology"/>
<dbReference type="SMART" id="SM00645">
    <property type="entry name" value="Pept_C1"/>
    <property type="match status" value="1"/>
</dbReference>
<gene>
    <name evidence="6" type="ORF">VNO77_37037</name>
</gene>
<comment type="similarity">
    <text evidence="1">Belongs to the peptidase C1 family.</text>
</comment>
<dbReference type="AlphaFoldDB" id="A0AAN9K7T8"/>
<reference evidence="6 7" key="1">
    <citation type="submission" date="2024-01" db="EMBL/GenBank/DDBJ databases">
        <title>The genomes of 5 underutilized Papilionoideae crops provide insights into root nodulation and disease resistanc.</title>
        <authorList>
            <person name="Jiang F."/>
        </authorList>
    </citation>
    <scope>NUCLEOTIDE SEQUENCE [LARGE SCALE GENOMIC DNA]</scope>
    <source>
        <strain evidence="6">LVBAO_FW01</strain>
        <tissue evidence="6">Leaves</tissue>
    </source>
</reference>
<keyword evidence="4" id="KW-0788">Thiol protease</keyword>
<protein>
    <recommendedName>
        <fullName evidence="5">Peptidase C1A papain C-terminal domain-containing protein</fullName>
    </recommendedName>
</protein>
<evidence type="ECO:0000256" key="2">
    <source>
        <dbReference type="ARBA" id="ARBA00022670"/>
    </source>
</evidence>